<gene>
    <name evidence="1" type="ORF">MNBD_NITROSPINAE02-971</name>
</gene>
<evidence type="ECO:0000313" key="1">
    <source>
        <dbReference type="EMBL" id="VAX20331.1"/>
    </source>
</evidence>
<proteinExistence type="predicted"/>
<dbReference type="AlphaFoldDB" id="A0A3B1C0Q3"/>
<organism evidence="1">
    <name type="scientific">hydrothermal vent metagenome</name>
    <dbReference type="NCBI Taxonomy" id="652676"/>
    <lineage>
        <taxon>unclassified sequences</taxon>
        <taxon>metagenomes</taxon>
        <taxon>ecological metagenomes</taxon>
    </lineage>
</organism>
<reference evidence="1" key="1">
    <citation type="submission" date="2018-06" db="EMBL/GenBank/DDBJ databases">
        <authorList>
            <person name="Zhirakovskaya E."/>
        </authorList>
    </citation>
    <scope>NUCLEOTIDE SEQUENCE</scope>
</reference>
<dbReference type="EMBL" id="UOGE01000054">
    <property type="protein sequence ID" value="VAX20331.1"/>
    <property type="molecule type" value="Genomic_DNA"/>
</dbReference>
<feature type="non-terminal residue" evidence="1">
    <location>
        <position position="55"/>
    </location>
</feature>
<accession>A0A3B1C0Q3</accession>
<name>A0A3B1C0Q3_9ZZZZ</name>
<sequence length="55" mass="6599">MEEKIKIEFVDKRRVKSVDEVFGDIKDADLEREPTFVGQLRQKADEDDKRLKEYI</sequence>
<protein>
    <submittedName>
        <fullName evidence="1">Uncharacterized protein</fullName>
    </submittedName>
</protein>